<feature type="region of interest" description="Disordered" evidence="1">
    <location>
        <begin position="141"/>
        <end position="185"/>
    </location>
</feature>
<comment type="caution">
    <text evidence="3">The sequence shown here is derived from an EMBL/GenBank/DDBJ whole genome shotgun (WGS) entry which is preliminary data.</text>
</comment>
<dbReference type="Proteomes" id="UP000716446">
    <property type="component" value="Unassembled WGS sequence"/>
</dbReference>
<evidence type="ECO:0000313" key="4">
    <source>
        <dbReference type="Proteomes" id="UP000716446"/>
    </source>
</evidence>
<keyword evidence="2" id="KW-0732">Signal</keyword>
<organism evidence="3 4">
    <name type="scientific">Aureobasidium vineae</name>
    <dbReference type="NCBI Taxonomy" id="2773715"/>
    <lineage>
        <taxon>Eukaryota</taxon>
        <taxon>Fungi</taxon>
        <taxon>Dikarya</taxon>
        <taxon>Ascomycota</taxon>
        <taxon>Pezizomycotina</taxon>
        <taxon>Dothideomycetes</taxon>
        <taxon>Dothideomycetidae</taxon>
        <taxon>Dothideales</taxon>
        <taxon>Saccotheciaceae</taxon>
        <taxon>Aureobasidium</taxon>
    </lineage>
</organism>
<protein>
    <submittedName>
        <fullName evidence="3">Uncharacterized protein</fullName>
    </submittedName>
</protein>
<keyword evidence="4" id="KW-1185">Reference proteome</keyword>
<sequence length="256" mass="29458">MLTVAALSSLILSLATAAAIKEPQQLLVDPEAMDPAVGQADFKKFAIEDMSDAKFRLHHHAAKTLLSDQSYLVLREGEIERRQSEIWNYLWSLGLDCGYWPDGETEGSQEEPVRVYMSSGRIFDADPERVPQDAVVALQNLTEQEHKNRRDMRRRQMCNFDQSDNDNDKKSSSDDDGSVRVPEPTWKVTVPDEYMQYLIPDSVLDEENQKIENCWREKAEKEKKDILAGKKSVRDLKMPDLSKCKKFENHMLYQTT</sequence>
<gene>
    <name evidence="3" type="ORF">AWRI4619_LOCUS6601</name>
</gene>
<accession>A0A9N8PCE6</accession>
<reference evidence="3" key="1">
    <citation type="submission" date="2020-06" db="EMBL/GenBank/DDBJ databases">
        <authorList>
            <person name="Onetto C."/>
        </authorList>
    </citation>
    <scope>NUCLEOTIDE SEQUENCE</scope>
</reference>
<proteinExistence type="predicted"/>
<name>A0A9N8PCE6_9PEZI</name>
<dbReference type="AlphaFoldDB" id="A0A9N8PCE6"/>
<evidence type="ECO:0000256" key="2">
    <source>
        <dbReference type="SAM" id="SignalP"/>
    </source>
</evidence>
<evidence type="ECO:0000313" key="3">
    <source>
        <dbReference type="EMBL" id="CAD0091024.1"/>
    </source>
</evidence>
<feature type="signal peptide" evidence="2">
    <location>
        <begin position="1"/>
        <end position="17"/>
    </location>
</feature>
<dbReference type="EMBL" id="CAIJEN010000009">
    <property type="protein sequence ID" value="CAD0091024.1"/>
    <property type="molecule type" value="Genomic_DNA"/>
</dbReference>
<feature type="chain" id="PRO_5040125285" evidence="2">
    <location>
        <begin position="18"/>
        <end position="256"/>
    </location>
</feature>
<evidence type="ECO:0000256" key="1">
    <source>
        <dbReference type="SAM" id="MobiDB-lite"/>
    </source>
</evidence>